<name>A0A1V2ZV97_9GAMM</name>
<sequence>MENVPAWVGYASFYVSMFVAFVALSATMISYTVYAANASPDVIVHLEQNPDSKTVLNLVIENIGKGAAQNVTFHPEAPLPQEAFGFDDAPIPEPMAKGPLVNGIPYLAPGSQRRMMLGQYGGLVSGHA</sequence>
<evidence type="ECO:0000313" key="2">
    <source>
        <dbReference type="EMBL" id="OOC08921.1"/>
    </source>
</evidence>
<proteinExistence type="predicted"/>
<accession>A0A1V2ZV97</accession>
<dbReference type="AlphaFoldDB" id="A0A1V2ZV97"/>
<gene>
    <name evidence="2" type="ORF">B1A74_13650</name>
</gene>
<dbReference type="Proteomes" id="UP000189177">
    <property type="component" value="Unassembled WGS sequence"/>
</dbReference>
<dbReference type="RefSeq" id="WP_077244955.1">
    <property type="nucleotide sequence ID" value="NZ_MUZR01000080.1"/>
</dbReference>
<keyword evidence="1" id="KW-1133">Transmembrane helix</keyword>
<keyword evidence="3" id="KW-1185">Reference proteome</keyword>
<keyword evidence="1" id="KW-0812">Transmembrane</keyword>
<evidence type="ECO:0000256" key="1">
    <source>
        <dbReference type="SAM" id="Phobius"/>
    </source>
</evidence>
<feature type="transmembrane region" description="Helical" evidence="1">
    <location>
        <begin position="12"/>
        <end position="34"/>
    </location>
</feature>
<reference evidence="2 3" key="1">
    <citation type="submission" date="2017-02" db="EMBL/GenBank/DDBJ databases">
        <title>Genomic diversity within the haloalkaliphilic genus Thioalkalivibrio.</title>
        <authorList>
            <person name="Ahn A.-C."/>
            <person name="Meier-Kolthoff J."/>
            <person name="Overmars L."/>
            <person name="Richter M."/>
            <person name="Woyke T."/>
            <person name="Sorokin D.Y."/>
            <person name="Muyzer G."/>
        </authorList>
    </citation>
    <scope>NUCLEOTIDE SEQUENCE [LARGE SCALE GENOMIC DNA]</scope>
    <source>
        <strain evidence="2 3">HL17</strain>
    </source>
</reference>
<organism evidence="2 3">
    <name type="scientific">Thioalkalivibrio halophilus</name>
    <dbReference type="NCBI Taxonomy" id="252474"/>
    <lineage>
        <taxon>Bacteria</taxon>
        <taxon>Pseudomonadati</taxon>
        <taxon>Pseudomonadota</taxon>
        <taxon>Gammaproteobacteria</taxon>
        <taxon>Chromatiales</taxon>
        <taxon>Ectothiorhodospiraceae</taxon>
        <taxon>Thioalkalivibrio</taxon>
    </lineage>
</organism>
<comment type="caution">
    <text evidence="2">The sequence shown here is derived from an EMBL/GenBank/DDBJ whole genome shotgun (WGS) entry which is preliminary data.</text>
</comment>
<protein>
    <submittedName>
        <fullName evidence="2">Uncharacterized protein</fullName>
    </submittedName>
</protein>
<evidence type="ECO:0000313" key="3">
    <source>
        <dbReference type="Proteomes" id="UP000189177"/>
    </source>
</evidence>
<dbReference type="OrthoDB" id="6711034at2"/>
<dbReference type="EMBL" id="MUZR01000080">
    <property type="protein sequence ID" value="OOC08921.1"/>
    <property type="molecule type" value="Genomic_DNA"/>
</dbReference>
<keyword evidence="1" id="KW-0472">Membrane</keyword>